<dbReference type="PANTHER" id="PTHR13237:SF8">
    <property type="entry name" value="SOMETHING ABOUT SILENCING PROTEIN 10"/>
    <property type="match status" value="1"/>
</dbReference>
<dbReference type="EMBL" id="JBBNAG010000003">
    <property type="protein sequence ID" value="KAK9148702.1"/>
    <property type="molecule type" value="Genomic_DNA"/>
</dbReference>
<sequence length="86" mass="10228">MGGVEDDMHDEEEEEDDEKNESIWGRNKNLYYSADNVDYEIQSSDEDLLREEEEEALRLRKKKARSLLEADFEQDESDSIRINVRN</sequence>
<accession>A0AAP0PLT8</accession>
<gene>
    <name evidence="2" type="ORF">Scep_007459</name>
</gene>
<dbReference type="AlphaFoldDB" id="A0AAP0PLT8"/>
<reference evidence="2 3" key="1">
    <citation type="submission" date="2024-01" db="EMBL/GenBank/DDBJ databases">
        <title>Genome assemblies of Stephania.</title>
        <authorList>
            <person name="Yang L."/>
        </authorList>
    </citation>
    <scope>NUCLEOTIDE SEQUENCE [LARGE SCALE GENOMIC DNA]</scope>
    <source>
        <strain evidence="2">JXDWG</strain>
        <tissue evidence="2">Leaf</tissue>
    </source>
</reference>
<organism evidence="2 3">
    <name type="scientific">Stephania cephalantha</name>
    <dbReference type="NCBI Taxonomy" id="152367"/>
    <lineage>
        <taxon>Eukaryota</taxon>
        <taxon>Viridiplantae</taxon>
        <taxon>Streptophyta</taxon>
        <taxon>Embryophyta</taxon>
        <taxon>Tracheophyta</taxon>
        <taxon>Spermatophyta</taxon>
        <taxon>Magnoliopsida</taxon>
        <taxon>Ranunculales</taxon>
        <taxon>Menispermaceae</taxon>
        <taxon>Menispermoideae</taxon>
        <taxon>Cissampelideae</taxon>
        <taxon>Stephania</taxon>
    </lineage>
</organism>
<keyword evidence="3" id="KW-1185">Reference proteome</keyword>
<dbReference type="Proteomes" id="UP001419268">
    <property type="component" value="Unassembled WGS sequence"/>
</dbReference>
<protein>
    <submittedName>
        <fullName evidence="2">Uncharacterized protein</fullName>
    </submittedName>
</protein>
<feature type="region of interest" description="Disordered" evidence="1">
    <location>
        <begin position="1"/>
        <end position="25"/>
    </location>
</feature>
<evidence type="ECO:0000313" key="3">
    <source>
        <dbReference type="Proteomes" id="UP001419268"/>
    </source>
</evidence>
<dbReference type="GO" id="GO:0000462">
    <property type="term" value="P:maturation of SSU-rRNA from tricistronic rRNA transcript (SSU-rRNA, 5.8S rRNA, LSU-rRNA)"/>
    <property type="evidence" value="ECO:0007669"/>
    <property type="project" value="TreeGrafter"/>
</dbReference>
<proteinExistence type="predicted"/>
<feature type="compositionally biased region" description="Acidic residues" evidence="1">
    <location>
        <begin position="1"/>
        <end position="19"/>
    </location>
</feature>
<dbReference type="GO" id="GO:0032040">
    <property type="term" value="C:small-subunit processome"/>
    <property type="evidence" value="ECO:0007669"/>
    <property type="project" value="TreeGrafter"/>
</dbReference>
<comment type="caution">
    <text evidence="2">The sequence shown here is derived from an EMBL/GenBank/DDBJ whole genome shotgun (WGS) entry which is preliminary data.</text>
</comment>
<dbReference type="PANTHER" id="PTHR13237">
    <property type="entry name" value="SOMETHING ABOUT SILENCING PROTEIN 10-RELATED"/>
    <property type="match status" value="1"/>
</dbReference>
<name>A0AAP0PLT8_9MAGN</name>
<evidence type="ECO:0000256" key="1">
    <source>
        <dbReference type="SAM" id="MobiDB-lite"/>
    </source>
</evidence>
<evidence type="ECO:0000313" key="2">
    <source>
        <dbReference type="EMBL" id="KAK9148702.1"/>
    </source>
</evidence>